<name>A0A371EP93_MUCPR</name>
<keyword evidence="2" id="KW-1185">Reference proteome</keyword>
<feature type="non-terminal residue" evidence="1">
    <location>
        <position position="1"/>
    </location>
</feature>
<dbReference type="STRING" id="157652.A0A371EP93"/>
<evidence type="ECO:0000313" key="1">
    <source>
        <dbReference type="EMBL" id="RDX67873.1"/>
    </source>
</evidence>
<dbReference type="OrthoDB" id="2551793at2759"/>
<evidence type="ECO:0008006" key="3">
    <source>
        <dbReference type="Google" id="ProtNLM"/>
    </source>
</evidence>
<dbReference type="Proteomes" id="UP000257109">
    <property type="component" value="Unassembled WGS sequence"/>
</dbReference>
<dbReference type="EMBL" id="QJKJ01012798">
    <property type="protein sequence ID" value="RDX67873.1"/>
    <property type="molecule type" value="Genomic_DNA"/>
</dbReference>
<reference evidence="1" key="1">
    <citation type="submission" date="2018-05" db="EMBL/GenBank/DDBJ databases">
        <title>Draft genome of Mucuna pruriens seed.</title>
        <authorList>
            <person name="Nnadi N.E."/>
            <person name="Vos R."/>
            <person name="Hasami M.H."/>
            <person name="Devisetty U.K."/>
            <person name="Aguiy J.C."/>
        </authorList>
    </citation>
    <scope>NUCLEOTIDE SEQUENCE [LARGE SCALE GENOMIC DNA]</scope>
    <source>
        <strain evidence="1">JCA_2017</strain>
    </source>
</reference>
<gene>
    <name evidence="1" type="ORF">CR513_53204</name>
</gene>
<accession>A0A371EP93</accession>
<proteinExistence type="predicted"/>
<comment type="caution">
    <text evidence="1">The sequence shown here is derived from an EMBL/GenBank/DDBJ whole genome shotgun (WGS) entry which is preliminary data.</text>
</comment>
<protein>
    <recommendedName>
        <fullName evidence="3">Copia protein</fullName>
    </recommendedName>
</protein>
<evidence type="ECO:0000313" key="2">
    <source>
        <dbReference type="Proteomes" id="UP000257109"/>
    </source>
</evidence>
<sequence length="81" mass="9434">MCLPSNLIEKYSWGSTAIYCDNTSTIKLSKNSILHGRNKHINVRHHFLCDLTKEKVVEIIYYKSEDQVAELFTKPFKLAIF</sequence>
<dbReference type="AlphaFoldDB" id="A0A371EP93"/>
<organism evidence="1 2">
    <name type="scientific">Mucuna pruriens</name>
    <name type="common">Velvet bean</name>
    <name type="synonym">Dolichos pruriens</name>
    <dbReference type="NCBI Taxonomy" id="157652"/>
    <lineage>
        <taxon>Eukaryota</taxon>
        <taxon>Viridiplantae</taxon>
        <taxon>Streptophyta</taxon>
        <taxon>Embryophyta</taxon>
        <taxon>Tracheophyta</taxon>
        <taxon>Spermatophyta</taxon>
        <taxon>Magnoliopsida</taxon>
        <taxon>eudicotyledons</taxon>
        <taxon>Gunneridae</taxon>
        <taxon>Pentapetalae</taxon>
        <taxon>rosids</taxon>
        <taxon>fabids</taxon>
        <taxon>Fabales</taxon>
        <taxon>Fabaceae</taxon>
        <taxon>Papilionoideae</taxon>
        <taxon>50 kb inversion clade</taxon>
        <taxon>NPAAA clade</taxon>
        <taxon>indigoferoid/millettioid clade</taxon>
        <taxon>Phaseoleae</taxon>
        <taxon>Mucuna</taxon>
    </lineage>
</organism>
<dbReference type="CDD" id="cd09272">
    <property type="entry name" value="RNase_HI_RT_Ty1"/>
    <property type="match status" value="1"/>
</dbReference>